<evidence type="ECO:0000313" key="1">
    <source>
        <dbReference type="EMBL" id="RNB87740.1"/>
    </source>
</evidence>
<accession>A0A3M8DHZ3</accession>
<dbReference type="EMBL" id="RHHQ01000010">
    <property type="protein sequence ID" value="RNB87740.1"/>
    <property type="molecule type" value="Genomic_DNA"/>
</dbReference>
<reference evidence="1 2" key="1">
    <citation type="submission" date="2018-10" db="EMBL/GenBank/DDBJ databases">
        <title>Phylogenomics of Brevibacillus.</title>
        <authorList>
            <person name="Dunlap C."/>
        </authorList>
    </citation>
    <scope>NUCLEOTIDE SEQUENCE [LARGE SCALE GENOMIC DNA]</scope>
    <source>
        <strain evidence="1 2">JCM 15716</strain>
    </source>
</reference>
<gene>
    <name evidence="1" type="ORF">EDM56_12945</name>
</gene>
<proteinExistence type="predicted"/>
<keyword evidence="2" id="KW-1185">Reference proteome</keyword>
<protein>
    <submittedName>
        <fullName evidence="1">Uncharacterized protein</fullName>
    </submittedName>
</protein>
<evidence type="ECO:0000313" key="2">
    <source>
        <dbReference type="Proteomes" id="UP000271031"/>
    </source>
</evidence>
<dbReference type="Proteomes" id="UP000271031">
    <property type="component" value="Unassembled WGS sequence"/>
</dbReference>
<name>A0A3M8DHZ3_9BACL</name>
<dbReference type="AlphaFoldDB" id="A0A3M8DHZ3"/>
<dbReference type="RefSeq" id="WP_122918345.1">
    <property type="nucleotide sequence ID" value="NZ_RHHQ01000010.1"/>
</dbReference>
<organism evidence="1 2">
    <name type="scientific">Brevibacillus fluminis</name>
    <dbReference type="NCBI Taxonomy" id="511487"/>
    <lineage>
        <taxon>Bacteria</taxon>
        <taxon>Bacillati</taxon>
        <taxon>Bacillota</taxon>
        <taxon>Bacilli</taxon>
        <taxon>Bacillales</taxon>
        <taxon>Paenibacillaceae</taxon>
        <taxon>Brevibacillus</taxon>
    </lineage>
</organism>
<comment type="caution">
    <text evidence="1">The sequence shown here is derived from an EMBL/GenBank/DDBJ whole genome shotgun (WGS) entry which is preliminary data.</text>
</comment>
<sequence>MEFPLDVSLLLLALGLSGYLVAHLFCAHEVPNHLAACWIYPVHERMPTIPLIRFTSSPKMLRVRRKLPLQKASRSTDEERSLFCMT</sequence>